<sequence length="47" mass="5154">MPGNCFRCVYSKSVVSRGRSCCPETVFAAYIVNSSRAAEEVIARKLP</sequence>
<dbReference type="AlphaFoldDB" id="C6LFD0"/>
<dbReference type="EMBL" id="ACCL02000010">
    <property type="protein sequence ID" value="EET60515.1"/>
    <property type="molecule type" value="Genomic_DNA"/>
</dbReference>
<accession>C6LFD0</accession>
<proteinExistence type="predicted"/>
<evidence type="ECO:0000313" key="2">
    <source>
        <dbReference type="Proteomes" id="UP000005561"/>
    </source>
</evidence>
<reference evidence="1" key="1">
    <citation type="submission" date="2009-07" db="EMBL/GenBank/DDBJ databases">
        <authorList>
            <person name="Weinstock G."/>
            <person name="Sodergren E."/>
            <person name="Clifton S."/>
            <person name="Fulton L."/>
            <person name="Fulton B."/>
            <person name="Courtney L."/>
            <person name="Fronick C."/>
            <person name="Harrison M."/>
            <person name="Strong C."/>
            <person name="Farmer C."/>
            <person name="Delahaunty K."/>
            <person name="Markovic C."/>
            <person name="Hall O."/>
            <person name="Minx P."/>
            <person name="Tomlinson C."/>
            <person name="Mitreva M."/>
            <person name="Nelson J."/>
            <person name="Hou S."/>
            <person name="Wollam A."/>
            <person name="Pepin K.H."/>
            <person name="Johnson M."/>
            <person name="Bhonagiri V."/>
            <person name="Nash W.E."/>
            <person name="Warren W."/>
            <person name="Chinwalla A."/>
            <person name="Mardis E.R."/>
            <person name="Wilson R.K."/>
        </authorList>
    </citation>
    <scope>NUCLEOTIDE SEQUENCE [LARGE SCALE GENOMIC DNA]</scope>
    <source>
        <strain evidence="1">DSM 14469</strain>
    </source>
</reference>
<organism evidence="1 2">
    <name type="scientific">Marvinbryantia formatexigens DSM 14469</name>
    <dbReference type="NCBI Taxonomy" id="478749"/>
    <lineage>
        <taxon>Bacteria</taxon>
        <taxon>Bacillati</taxon>
        <taxon>Bacillota</taxon>
        <taxon>Clostridia</taxon>
        <taxon>Lachnospirales</taxon>
        <taxon>Lachnospiraceae</taxon>
        <taxon>Marvinbryantia</taxon>
    </lineage>
</organism>
<dbReference type="Proteomes" id="UP000005561">
    <property type="component" value="Unassembled WGS sequence"/>
</dbReference>
<comment type="caution">
    <text evidence="1">The sequence shown here is derived from an EMBL/GenBank/DDBJ whole genome shotgun (WGS) entry which is preliminary data.</text>
</comment>
<gene>
    <name evidence="1" type="ORF">BRYFOR_07332</name>
</gene>
<keyword evidence="2" id="KW-1185">Reference proteome</keyword>
<name>C6LFD0_9FIRM</name>
<protein>
    <submittedName>
        <fullName evidence="1">Uncharacterized protein</fullName>
    </submittedName>
</protein>
<evidence type="ECO:0000313" key="1">
    <source>
        <dbReference type="EMBL" id="EET60515.1"/>
    </source>
</evidence>